<dbReference type="EMBL" id="BJLQ01000001">
    <property type="protein sequence ID" value="GEA82789.1"/>
    <property type="molecule type" value="Genomic_DNA"/>
</dbReference>
<dbReference type="Proteomes" id="UP000320461">
    <property type="component" value="Unassembled WGS sequence"/>
</dbReference>
<evidence type="ECO:0000256" key="1">
    <source>
        <dbReference type="SAM" id="MobiDB-lite"/>
    </source>
</evidence>
<feature type="region of interest" description="Disordered" evidence="1">
    <location>
        <begin position="28"/>
        <end position="66"/>
    </location>
</feature>
<organism evidence="2 3">
    <name type="scientific">Cellulomonas gelida</name>
    <dbReference type="NCBI Taxonomy" id="1712"/>
    <lineage>
        <taxon>Bacteria</taxon>
        <taxon>Bacillati</taxon>
        <taxon>Actinomycetota</taxon>
        <taxon>Actinomycetes</taxon>
        <taxon>Micrococcales</taxon>
        <taxon>Cellulomonadaceae</taxon>
        <taxon>Cellulomonas</taxon>
    </lineage>
</organism>
<proteinExistence type="predicted"/>
<protein>
    <submittedName>
        <fullName evidence="2">Uncharacterized protein</fullName>
    </submittedName>
</protein>
<comment type="caution">
    <text evidence="2">The sequence shown here is derived from an EMBL/GenBank/DDBJ whole genome shotgun (WGS) entry which is preliminary data.</text>
</comment>
<evidence type="ECO:0000313" key="3">
    <source>
        <dbReference type="Proteomes" id="UP000320461"/>
    </source>
</evidence>
<sequence length="149" mass="16747">MAPRRPWAASCRTDVARPGERLEHVCEYSEGVDESTPAGRPETLGPRSAPRAPRREVANREAPARIPVRPQGDIPVIVRVVWLDGTEEWRPARAVRWTAEHVMVAWRDEPGDPRSERHEWLRAGDVARSVSWFVGPPQAPRQVPRAATA</sequence>
<keyword evidence="3" id="KW-1185">Reference proteome</keyword>
<feature type="compositionally biased region" description="Basic and acidic residues" evidence="1">
    <location>
        <begin position="53"/>
        <end position="63"/>
    </location>
</feature>
<evidence type="ECO:0000313" key="2">
    <source>
        <dbReference type="EMBL" id="GEA82789.1"/>
    </source>
</evidence>
<accession>A0A4Y3KEE8</accession>
<reference evidence="2 3" key="1">
    <citation type="submission" date="2019-06" db="EMBL/GenBank/DDBJ databases">
        <title>Whole genome shotgun sequence of Cellulomonas gelida NBRC 3748.</title>
        <authorList>
            <person name="Hosoyama A."/>
            <person name="Uohara A."/>
            <person name="Ohji S."/>
            <person name="Ichikawa N."/>
        </authorList>
    </citation>
    <scope>NUCLEOTIDE SEQUENCE [LARGE SCALE GENOMIC DNA]</scope>
    <source>
        <strain evidence="2 3">NBRC 3748</strain>
    </source>
</reference>
<gene>
    <name evidence="2" type="ORF">CGE01nite_00400</name>
</gene>
<dbReference type="AlphaFoldDB" id="A0A4Y3KEE8"/>
<name>A0A4Y3KEE8_9CELL</name>